<evidence type="ECO:0000313" key="2">
    <source>
        <dbReference type="Proteomes" id="UP001209681"/>
    </source>
</evidence>
<keyword evidence="2" id="KW-1185">Reference proteome</keyword>
<organism evidence="1 2">
    <name type="scientific">Desulfobotulus pelophilus</name>
    <dbReference type="NCBI Taxonomy" id="2823377"/>
    <lineage>
        <taxon>Bacteria</taxon>
        <taxon>Pseudomonadati</taxon>
        <taxon>Thermodesulfobacteriota</taxon>
        <taxon>Desulfobacteria</taxon>
        <taxon>Desulfobacterales</taxon>
        <taxon>Desulfobacteraceae</taxon>
        <taxon>Desulfobotulus</taxon>
    </lineage>
</organism>
<accession>A0ABT3N7H7</accession>
<reference evidence="1 2" key="1">
    <citation type="submission" date="2022-11" db="EMBL/GenBank/DDBJ databases">
        <title>Desulfobotulus tamanensis H1 sp. nov. - anaerobic, alkaliphilic, sulphate reducing bacterium isolated from terrestrial mud volcano.</title>
        <authorList>
            <person name="Frolova A."/>
            <person name="Merkel A.Y."/>
            <person name="Slobodkin A.I."/>
        </authorList>
    </citation>
    <scope>NUCLEOTIDE SEQUENCE [LARGE SCALE GENOMIC DNA]</scope>
    <source>
        <strain evidence="1 2">H1</strain>
    </source>
</reference>
<comment type="caution">
    <text evidence="1">The sequence shown here is derived from an EMBL/GenBank/DDBJ whole genome shotgun (WGS) entry which is preliminary data.</text>
</comment>
<dbReference type="Proteomes" id="UP001209681">
    <property type="component" value="Unassembled WGS sequence"/>
</dbReference>
<evidence type="ECO:0000313" key="1">
    <source>
        <dbReference type="EMBL" id="MCW7752987.1"/>
    </source>
</evidence>
<protein>
    <submittedName>
        <fullName evidence="1">DUF4374 domain-containing protein</fullName>
    </submittedName>
</protein>
<dbReference type="EMBL" id="JAPFPW010000002">
    <property type="protein sequence ID" value="MCW7752987.1"/>
    <property type="molecule type" value="Genomic_DNA"/>
</dbReference>
<name>A0ABT3N7H7_9BACT</name>
<proteinExistence type="predicted"/>
<sequence>MLEALAIKLVSVFAGFLFEQALATGNRIQIDGAPSWYYEEKNPQYLYVFAYRDGGLETLDPLRSDLTGEMEKRIQEIVDVVIYQNFRDVKDPVEQELIRQFSKDDNLSLFVRNHLRMDRIIQEEARDAGFMRQARPARAFGSAILAKKALLDYQTERVNRLQKRISQERARKGFEALDKTFEEDEMDDVARELEALFP</sequence>
<dbReference type="RefSeq" id="WP_265423845.1">
    <property type="nucleotide sequence ID" value="NZ_JAPFPW010000002.1"/>
</dbReference>
<gene>
    <name evidence="1" type="ORF">OOT00_03195</name>
</gene>